<name>A0A507D6H5_9FUNG</name>
<evidence type="ECO:0000313" key="1">
    <source>
        <dbReference type="EMBL" id="TPX46897.1"/>
    </source>
</evidence>
<reference evidence="1 2" key="1">
    <citation type="journal article" date="2019" name="Sci. Rep.">
        <title>Comparative genomics of chytrid fungi reveal insights into the obligate biotrophic and pathogenic lifestyle of Synchytrium endobioticum.</title>
        <authorList>
            <person name="van de Vossenberg B.T.L.H."/>
            <person name="Warris S."/>
            <person name="Nguyen H.D.T."/>
            <person name="van Gent-Pelzer M.P.E."/>
            <person name="Joly D.L."/>
            <person name="van de Geest H.C."/>
            <person name="Bonants P.J.M."/>
            <person name="Smith D.S."/>
            <person name="Levesque C.A."/>
            <person name="van der Lee T.A.J."/>
        </authorList>
    </citation>
    <scope>NUCLEOTIDE SEQUENCE [LARGE SCALE GENOMIC DNA]</scope>
    <source>
        <strain evidence="1 2">MB42</strain>
    </source>
</reference>
<evidence type="ECO:0000313" key="2">
    <source>
        <dbReference type="Proteomes" id="UP000317494"/>
    </source>
</evidence>
<dbReference type="VEuPathDB" id="FungiDB:SeMB42_g03531"/>
<organism evidence="1 2">
    <name type="scientific">Synchytrium endobioticum</name>
    <dbReference type="NCBI Taxonomy" id="286115"/>
    <lineage>
        <taxon>Eukaryota</taxon>
        <taxon>Fungi</taxon>
        <taxon>Fungi incertae sedis</taxon>
        <taxon>Chytridiomycota</taxon>
        <taxon>Chytridiomycota incertae sedis</taxon>
        <taxon>Chytridiomycetes</taxon>
        <taxon>Synchytriales</taxon>
        <taxon>Synchytriaceae</taxon>
        <taxon>Synchytrium</taxon>
    </lineage>
</organism>
<dbReference type="AlphaFoldDB" id="A0A507D6H5"/>
<protein>
    <submittedName>
        <fullName evidence="1">Uncharacterized protein</fullName>
    </submittedName>
</protein>
<sequence>MAATASSVDPEPPQVVGLDYRVVVYVATPSCMVLGSPDRQKDIVYNSMFFDCNLLVYNLGRIAANDCIVSIMQEAI</sequence>
<accession>A0A507D6H5</accession>
<gene>
    <name evidence="1" type="ORF">SeMB42_g03531</name>
</gene>
<dbReference type="EMBL" id="QEAN01000126">
    <property type="protein sequence ID" value="TPX46897.1"/>
    <property type="molecule type" value="Genomic_DNA"/>
</dbReference>
<proteinExistence type="predicted"/>
<keyword evidence="2" id="KW-1185">Reference proteome</keyword>
<dbReference type="Proteomes" id="UP000317494">
    <property type="component" value="Unassembled WGS sequence"/>
</dbReference>
<comment type="caution">
    <text evidence="1">The sequence shown here is derived from an EMBL/GenBank/DDBJ whole genome shotgun (WGS) entry which is preliminary data.</text>
</comment>